<dbReference type="Gene3D" id="3.90.550.10">
    <property type="entry name" value="Spore Coat Polysaccharide Biosynthesis Protein SpsA, Chain A"/>
    <property type="match status" value="1"/>
</dbReference>
<keyword evidence="3" id="KW-0328">Glycosyltransferase</keyword>
<proteinExistence type="predicted"/>
<dbReference type="InterPro" id="IPR001173">
    <property type="entry name" value="Glyco_trans_2-like"/>
</dbReference>
<dbReference type="EMBL" id="CP027665">
    <property type="protein sequence ID" value="AVO36660.1"/>
    <property type="molecule type" value="Genomic_DNA"/>
</dbReference>
<name>A0A2S0MLA4_9RHOB</name>
<organism evidence="7 8">
    <name type="scientific">Pukyongiella litopenaei</name>
    <dbReference type="NCBI Taxonomy" id="2605946"/>
    <lineage>
        <taxon>Bacteria</taxon>
        <taxon>Pseudomonadati</taxon>
        <taxon>Pseudomonadota</taxon>
        <taxon>Alphaproteobacteria</taxon>
        <taxon>Rhodobacterales</taxon>
        <taxon>Paracoccaceae</taxon>
        <taxon>Pukyongiella</taxon>
    </lineage>
</organism>
<dbReference type="InterPro" id="IPR029044">
    <property type="entry name" value="Nucleotide-diphossugar_trans"/>
</dbReference>
<evidence type="ECO:0000256" key="1">
    <source>
        <dbReference type="ARBA" id="ARBA00004236"/>
    </source>
</evidence>
<keyword evidence="8" id="KW-1185">Reference proteome</keyword>
<feature type="domain" description="Glycosyltransferase 2-like" evidence="6">
    <location>
        <begin position="6"/>
        <end position="105"/>
    </location>
</feature>
<accession>A0A2S0MLA4</accession>
<sequence length="226" mass="23935">MPAEISVIIPTLDDERDLPTCLEALMEGLPVGLIRELIVTDGGSSDATRQMADEAGARVLVGTPSRGGQLRRAGQVARGRWLLVLDATTAPDPGWSEAVAAHVANSQSPACFRLGFQGRGAAAALVAGWANLRTRLFGLPLGQQGLLVRRSDYDAAGGFPDQPRLEDVALVQALKRHGAGRPVLLAVAARAAVPPRLRKGGLRNLWIQARCMFGADPERLAAAARR</sequence>
<evidence type="ECO:0000313" key="7">
    <source>
        <dbReference type="EMBL" id="AVO36660.1"/>
    </source>
</evidence>
<evidence type="ECO:0000256" key="2">
    <source>
        <dbReference type="ARBA" id="ARBA00022475"/>
    </source>
</evidence>
<protein>
    <submittedName>
        <fullName evidence="7">Glycosyltransferase</fullName>
    </submittedName>
</protein>
<evidence type="ECO:0000256" key="5">
    <source>
        <dbReference type="ARBA" id="ARBA00023136"/>
    </source>
</evidence>
<reference evidence="8" key="1">
    <citation type="submission" date="2018-03" db="EMBL/GenBank/DDBJ databases">
        <title>Genomic analysis of the strain SH-1 isolated from shrimp intestine.</title>
        <authorList>
            <person name="Kim Y.-S."/>
            <person name="Kim S.-E."/>
            <person name="Kim K.-H."/>
        </authorList>
    </citation>
    <scope>NUCLEOTIDE SEQUENCE [LARGE SCALE GENOMIC DNA]</scope>
    <source>
        <strain evidence="8">SH-1</strain>
    </source>
</reference>
<evidence type="ECO:0000256" key="3">
    <source>
        <dbReference type="ARBA" id="ARBA00022676"/>
    </source>
</evidence>
<dbReference type="AlphaFoldDB" id="A0A2S0MLA4"/>
<comment type="subcellular location">
    <subcellularLocation>
        <location evidence="1">Cell membrane</location>
    </subcellularLocation>
</comment>
<dbReference type="Proteomes" id="UP000237655">
    <property type="component" value="Chromosome"/>
</dbReference>
<dbReference type="Pfam" id="PF00535">
    <property type="entry name" value="Glycos_transf_2"/>
    <property type="match status" value="1"/>
</dbReference>
<evidence type="ECO:0000313" key="8">
    <source>
        <dbReference type="Proteomes" id="UP000237655"/>
    </source>
</evidence>
<gene>
    <name evidence="7" type="ORF">C6Y53_02425</name>
</gene>
<dbReference type="KEGG" id="thas:C6Y53_02425"/>
<dbReference type="PANTHER" id="PTHR43646">
    <property type="entry name" value="GLYCOSYLTRANSFERASE"/>
    <property type="match status" value="1"/>
</dbReference>
<keyword evidence="4 7" id="KW-0808">Transferase</keyword>
<dbReference type="PANTHER" id="PTHR43646:SF2">
    <property type="entry name" value="GLYCOSYLTRANSFERASE 2-LIKE DOMAIN-CONTAINING PROTEIN"/>
    <property type="match status" value="1"/>
</dbReference>
<dbReference type="SUPFAM" id="SSF53448">
    <property type="entry name" value="Nucleotide-diphospho-sugar transferases"/>
    <property type="match status" value="1"/>
</dbReference>
<keyword evidence="5" id="KW-0472">Membrane</keyword>
<dbReference type="GO" id="GO:0016757">
    <property type="term" value="F:glycosyltransferase activity"/>
    <property type="evidence" value="ECO:0007669"/>
    <property type="project" value="UniProtKB-KW"/>
</dbReference>
<keyword evidence="2" id="KW-1003">Cell membrane</keyword>
<evidence type="ECO:0000256" key="4">
    <source>
        <dbReference type="ARBA" id="ARBA00022679"/>
    </source>
</evidence>
<evidence type="ECO:0000259" key="6">
    <source>
        <dbReference type="Pfam" id="PF00535"/>
    </source>
</evidence>
<dbReference type="GO" id="GO:0005886">
    <property type="term" value="C:plasma membrane"/>
    <property type="evidence" value="ECO:0007669"/>
    <property type="project" value="UniProtKB-SubCell"/>
</dbReference>